<organism evidence="9 10">
    <name type="scientific">Bifidobacterium erythrocebi</name>
    <dbReference type="NCBI Taxonomy" id="2675325"/>
    <lineage>
        <taxon>Bacteria</taxon>
        <taxon>Bacillati</taxon>
        <taxon>Actinomycetota</taxon>
        <taxon>Actinomycetes</taxon>
        <taxon>Bifidobacteriales</taxon>
        <taxon>Bifidobacteriaceae</taxon>
        <taxon>Bifidobacterium</taxon>
    </lineage>
</organism>
<reference evidence="9 10" key="1">
    <citation type="submission" date="2020-02" db="EMBL/GenBank/DDBJ databases">
        <title>Characterization of phylogenetic diversity of novel bifidobacterial species isolated in Czech ZOOs.</title>
        <authorList>
            <person name="Lugli G.A."/>
            <person name="Vera N.B."/>
            <person name="Ventura M."/>
        </authorList>
    </citation>
    <scope>NUCLEOTIDE SEQUENCE [LARGE SCALE GENOMIC DNA]</scope>
    <source>
        <strain evidence="9 10">DSM 109960</strain>
    </source>
</reference>
<evidence type="ECO:0000256" key="1">
    <source>
        <dbReference type="ARBA" id="ARBA00004651"/>
    </source>
</evidence>
<sequence length="353" mass="37891">MSASQTVPQVRPALSSSGAGKSSYEVIREESRSEKARNLKGFVTFVMSRLVQAVFVVWSAVTLVFITIHLTPGDIVDSLLTDSEKNNAELRMRVIAEWGLDKPVVVQYFGYLGKLLHGDFGTSYAQKKSVNAIFAEQFSATLQLTIVAAIIAVVVALIGSLLISGKTNAVVRSLYKGTELTLLSTPPFWFGILLLFVFSFRLGWFPVAGDSSFKSLVLPALAIGIPMGGNLSQILRQGIAKSEEQPYTLTSLSRGLSPAAIRLRHSLRHASIPALTVGGMMAGGLLGGAVITEQVFGRPGLGQIAVNAINTKDLPVILAVAFVSSLVFVIASTVVDVLYYLVDPRLKIAHTEE</sequence>
<dbReference type="PANTHER" id="PTHR43163">
    <property type="entry name" value="DIPEPTIDE TRANSPORT SYSTEM PERMEASE PROTEIN DPPB-RELATED"/>
    <property type="match status" value="1"/>
</dbReference>
<dbReference type="PROSITE" id="PS50928">
    <property type="entry name" value="ABC_TM1"/>
    <property type="match status" value="1"/>
</dbReference>
<feature type="transmembrane region" description="Helical" evidence="7">
    <location>
        <begin position="272"/>
        <end position="296"/>
    </location>
</feature>
<dbReference type="Gene3D" id="1.10.3720.10">
    <property type="entry name" value="MetI-like"/>
    <property type="match status" value="1"/>
</dbReference>
<dbReference type="GO" id="GO:0071916">
    <property type="term" value="F:dipeptide transmembrane transporter activity"/>
    <property type="evidence" value="ECO:0007669"/>
    <property type="project" value="TreeGrafter"/>
</dbReference>
<proteinExistence type="inferred from homology"/>
<evidence type="ECO:0000256" key="4">
    <source>
        <dbReference type="ARBA" id="ARBA00022692"/>
    </source>
</evidence>
<dbReference type="RefSeq" id="WP_169078768.1">
    <property type="nucleotide sequence ID" value="NZ_JAAIIF010000006.1"/>
</dbReference>
<feature type="transmembrane region" description="Helical" evidence="7">
    <location>
        <begin position="144"/>
        <end position="165"/>
    </location>
</feature>
<evidence type="ECO:0000313" key="10">
    <source>
        <dbReference type="Proteomes" id="UP000529710"/>
    </source>
</evidence>
<dbReference type="Proteomes" id="UP000529710">
    <property type="component" value="Unassembled WGS sequence"/>
</dbReference>
<evidence type="ECO:0000256" key="5">
    <source>
        <dbReference type="ARBA" id="ARBA00022989"/>
    </source>
</evidence>
<keyword evidence="3" id="KW-1003">Cell membrane</keyword>
<keyword evidence="2 7" id="KW-0813">Transport</keyword>
<gene>
    <name evidence="9" type="ORF">G1C98_0395</name>
</gene>
<evidence type="ECO:0000256" key="2">
    <source>
        <dbReference type="ARBA" id="ARBA00022448"/>
    </source>
</evidence>
<comment type="subcellular location">
    <subcellularLocation>
        <location evidence="1 7">Cell membrane</location>
        <topology evidence="1 7">Multi-pass membrane protein</topology>
    </subcellularLocation>
</comment>
<dbReference type="InterPro" id="IPR035906">
    <property type="entry name" value="MetI-like_sf"/>
</dbReference>
<keyword evidence="5 7" id="KW-1133">Transmembrane helix</keyword>
<dbReference type="Pfam" id="PF00528">
    <property type="entry name" value="BPD_transp_1"/>
    <property type="match status" value="1"/>
</dbReference>
<dbReference type="AlphaFoldDB" id="A0A7Y0HVC2"/>
<evidence type="ECO:0000256" key="6">
    <source>
        <dbReference type="ARBA" id="ARBA00023136"/>
    </source>
</evidence>
<evidence type="ECO:0000259" key="8">
    <source>
        <dbReference type="PROSITE" id="PS50928"/>
    </source>
</evidence>
<accession>A0A7Y0HVC2</accession>
<feature type="transmembrane region" description="Helical" evidence="7">
    <location>
        <begin position="216"/>
        <end position="235"/>
    </location>
</feature>
<feature type="transmembrane region" description="Helical" evidence="7">
    <location>
        <begin position="316"/>
        <end position="342"/>
    </location>
</feature>
<evidence type="ECO:0000256" key="3">
    <source>
        <dbReference type="ARBA" id="ARBA00022475"/>
    </source>
</evidence>
<feature type="transmembrane region" description="Helical" evidence="7">
    <location>
        <begin position="186"/>
        <end position="204"/>
    </location>
</feature>
<keyword evidence="4 7" id="KW-0812">Transmembrane</keyword>
<comment type="caution">
    <text evidence="9">The sequence shown here is derived from an EMBL/GenBank/DDBJ whole genome shotgun (WGS) entry which is preliminary data.</text>
</comment>
<name>A0A7Y0HVC2_9BIFI</name>
<dbReference type="InterPro" id="IPR000515">
    <property type="entry name" value="MetI-like"/>
</dbReference>
<dbReference type="PANTHER" id="PTHR43163:SF6">
    <property type="entry name" value="DIPEPTIDE TRANSPORT SYSTEM PERMEASE PROTEIN DPPB-RELATED"/>
    <property type="match status" value="1"/>
</dbReference>
<dbReference type="SUPFAM" id="SSF161098">
    <property type="entry name" value="MetI-like"/>
    <property type="match status" value="1"/>
</dbReference>
<dbReference type="GO" id="GO:0005886">
    <property type="term" value="C:plasma membrane"/>
    <property type="evidence" value="ECO:0007669"/>
    <property type="project" value="UniProtKB-SubCell"/>
</dbReference>
<feature type="transmembrane region" description="Helical" evidence="7">
    <location>
        <begin position="42"/>
        <end position="70"/>
    </location>
</feature>
<comment type="similarity">
    <text evidence="7">Belongs to the binding-protein-dependent transport system permease family.</text>
</comment>
<evidence type="ECO:0000256" key="7">
    <source>
        <dbReference type="RuleBase" id="RU363032"/>
    </source>
</evidence>
<dbReference type="EMBL" id="JAAIIF010000006">
    <property type="protein sequence ID" value="NMM95659.1"/>
    <property type="molecule type" value="Genomic_DNA"/>
</dbReference>
<protein>
    <submittedName>
        <fullName evidence="9">Glutathione porter, ABC transporter, permease yliC</fullName>
    </submittedName>
</protein>
<keyword evidence="10" id="KW-1185">Reference proteome</keyword>
<evidence type="ECO:0000313" key="9">
    <source>
        <dbReference type="EMBL" id="NMM95659.1"/>
    </source>
</evidence>
<dbReference type="CDD" id="cd06261">
    <property type="entry name" value="TM_PBP2"/>
    <property type="match status" value="1"/>
</dbReference>
<keyword evidence="6 7" id="KW-0472">Membrane</keyword>
<feature type="domain" description="ABC transmembrane type-1" evidence="8">
    <location>
        <begin position="138"/>
        <end position="339"/>
    </location>
</feature>